<keyword evidence="1" id="KW-0808">Transferase</keyword>
<protein>
    <submittedName>
        <fullName evidence="1">Serine/threonine-protein kinase dclk2</fullName>
    </submittedName>
</protein>
<sequence>MELLGTTWGTLRTVSRGESTKIPPHCEPSSNVNGMPELSSCLSPEGVNGNKYSGTSTILEKYKVGKVIGDGNFAVVKECIERILCE</sequence>
<comment type="caution">
    <text evidence="1">The sequence shown here is derived from an EMBL/GenBank/DDBJ whole genome shotgun (WGS) entry which is preliminary data.</text>
</comment>
<keyword evidence="2" id="KW-1185">Reference proteome</keyword>
<dbReference type="Proteomes" id="UP000827872">
    <property type="component" value="Linkage Group LG10"/>
</dbReference>
<evidence type="ECO:0000313" key="1">
    <source>
        <dbReference type="EMBL" id="KAH7988453.1"/>
    </source>
</evidence>
<keyword evidence="1" id="KW-0418">Kinase</keyword>
<organism evidence="1 2">
    <name type="scientific">Sphaerodactylus townsendi</name>
    <dbReference type="NCBI Taxonomy" id="933632"/>
    <lineage>
        <taxon>Eukaryota</taxon>
        <taxon>Metazoa</taxon>
        <taxon>Chordata</taxon>
        <taxon>Craniata</taxon>
        <taxon>Vertebrata</taxon>
        <taxon>Euteleostomi</taxon>
        <taxon>Lepidosauria</taxon>
        <taxon>Squamata</taxon>
        <taxon>Bifurcata</taxon>
        <taxon>Gekkota</taxon>
        <taxon>Sphaerodactylidae</taxon>
        <taxon>Sphaerodactylus</taxon>
    </lineage>
</organism>
<proteinExistence type="predicted"/>
<name>A0ACB8E817_9SAUR</name>
<accession>A0ACB8E817</accession>
<reference evidence="1" key="1">
    <citation type="submission" date="2021-08" db="EMBL/GenBank/DDBJ databases">
        <title>The first chromosome-level gecko genome reveals the dynamic sex chromosomes of Neotropical dwarf geckos (Sphaerodactylidae: Sphaerodactylus).</title>
        <authorList>
            <person name="Pinto B.J."/>
            <person name="Keating S.E."/>
            <person name="Gamble T."/>
        </authorList>
    </citation>
    <scope>NUCLEOTIDE SEQUENCE</scope>
    <source>
        <strain evidence="1">TG3544</strain>
    </source>
</reference>
<dbReference type="EMBL" id="CM037623">
    <property type="protein sequence ID" value="KAH7988453.1"/>
    <property type="molecule type" value="Genomic_DNA"/>
</dbReference>
<gene>
    <name evidence="1" type="primary">DCLK2_2</name>
    <name evidence="1" type="ORF">K3G42_016899</name>
</gene>
<evidence type="ECO:0000313" key="2">
    <source>
        <dbReference type="Proteomes" id="UP000827872"/>
    </source>
</evidence>